<dbReference type="SUPFAM" id="SSF111369">
    <property type="entry name" value="HlyD-like secretion proteins"/>
    <property type="match status" value="1"/>
</dbReference>
<dbReference type="Proteomes" id="UP000886005">
    <property type="component" value="Unassembled WGS sequence"/>
</dbReference>
<evidence type="ECO:0000256" key="2">
    <source>
        <dbReference type="ARBA" id="ARBA00023054"/>
    </source>
</evidence>
<dbReference type="InterPro" id="IPR050465">
    <property type="entry name" value="UPF0194_transport"/>
</dbReference>
<sequence length="295" mass="33024">MECSMKYFYIVSLALLWGCQSSPEGAYVYQGRVDADIIRVSAKSAGTLDSLFTDEGLKVKKGELLAVINDERVLARQRAQQAQWDEARANLKASQAQKVQLQKQRDFTRSTLEKTRRMIEGGAATRQQADELATRLEVYQAQIVAADARIEALKSREKQLAAAMALTELDLRDTRVTSPVNGVVLTRLHSADEMVAPGVPLFEVTDLSRVDVLCYVPLKDLPDIQIGRKANIRADGVENPLPGRVTFIADQSEFTPKTILTRETRTTLVYRVKIRVDNRKELLKIGMPVDVTFEE</sequence>
<dbReference type="PANTHER" id="PTHR32347">
    <property type="entry name" value="EFFLUX SYSTEM COMPONENT YKNX-RELATED"/>
    <property type="match status" value="1"/>
</dbReference>
<organism evidence="4">
    <name type="scientific">Caldithrix abyssi</name>
    <dbReference type="NCBI Taxonomy" id="187145"/>
    <lineage>
        <taxon>Bacteria</taxon>
        <taxon>Pseudomonadati</taxon>
        <taxon>Calditrichota</taxon>
        <taxon>Calditrichia</taxon>
        <taxon>Calditrichales</taxon>
        <taxon>Calditrichaceae</taxon>
        <taxon>Caldithrix</taxon>
    </lineage>
</organism>
<dbReference type="GO" id="GO:0030313">
    <property type="term" value="C:cell envelope"/>
    <property type="evidence" value="ECO:0007669"/>
    <property type="project" value="UniProtKB-SubCell"/>
</dbReference>
<proteinExistence type="predicted"/>
<evidence type="ECO:0000313" key="4">
    <source>
        <dbReference type="EMBL" id="HED09392.1"/>
    </source>
</evidence>
<dbReference type="GO" id="GO:1990961">
    <property type="term" value="P:xenobiotic detoxification by transmembrane export across the plasma membrane"/>
    <property type="evidence" value="ECO:0007669"/>
    <property type="project" value="InterPro"/>
</dbReference>
<name>A0A7V1PU93_CALAY</name>
<protein>
    <submittedName>
        <fullName evidence="4">HlyD family efflux transporter periplasmic adaptor subunit</fullName>
    </submittedName>
</protein>
<dbReference type="Gene3D" id="6.10.140.1990">
    <property type="match status" value="1"/>
</dbReference>
<dbReference type="Gene3D" id="2.40.30.170">
    <property type="match status" value="1"/>
</dbReference>
<comment type="caution">
    <text evidence="4">The sequence shown here is derived from an EMBL/GenBank/DDBJ whole genome shotgun (WGS) entry which is preliminary data.</text>
</comment>
<evidence type="ECO:0000256" key="3">
    <source>
        <dbReference type="SAM" id="Coils"/>
    </source>
</evidence>
<accession>A0A7V1PU93</accession>
<evidence type="ECO:0000256" key="1">
    <source>
        <dbReference type="ARBA" id="ARBA00004196"/>
    </source>
</evidence>
<dbReference type="PANTHER" id="PTHR32347:SF23">
    <property type="entry name" value="BLL5650 PROTEIN"/>
    <property type="match status" value="1"/>
</dbReference>
<reference evidence="4" key="1">
    <citation type="journal article" date="2020" name="mSystems">
        <title>Genome- and Community-Level Interaction Insights into Carbon Utilization and Element Cycling Functions of Hydrothermarchaeota in Hydrothermal Sediment.</title>
        <authorList>
            <person name="Zhou Z."/>
            <person name="Liu Y."/>
            <person name="Xu W."/>
            <person name="Pan J."/>
            <person name="Luo Z.H."/>
            <person name="Li M."/>
        </authorList>
    </citation>
    <scope>NUCLEOTIDE SEQUENCE [LARGE SCALE GENOMIC DNA]</scope>
    <source>
        <strain evidence="4">HyVt-456</strain>
    </source>
</reference>
<dbReference type="GO" id="GO:0019898">
    <property type="term" value="C:extrinsic component of membrane"/>
    <property type="evidence" value="ECO:0007669"/>
    <property type="project" value="InterPro"/>
</dbReference>
<dbReference type="AlphaFoldDB" id="A0A7V1PU93"/>
<dbReference type="Gene3D" id="2.40.50.100">
    <property type="match status" value="1"/>
</dbReference>
<keyword evidence="2 3" id="KW-0175">Coiled coil</keyword>
<gene>
    <name evidence="4" type="ORF">ENJ10_01765</name>
</gene>
<dbReference type="GO" id="GO:1990195">
    <property type="term" value="C:macrolide transmembrane transporter complex"/>
    <property type="evidence" value="ECO:0007669"/>
    <property type="project" value="InterPro"/>
</dbReference>
<dbReference type="InterPro" id="IPR030190">
    <property type="entry name" value="MacA_alpha-hairpin_sf"/>
</dbReference>
<dbReference type="EMBL" id="DRLD01000047">
    <property type="protein sequence ID" value="HED09392.1"/>
    <property type="molecule type" value="Genomic_DNA"/>
</dbReference>
<comment type="subcellular location">
    <subcellularLocation>
        <location evidence="1">Cell envelope</location>
    </subcellularLocation>
</comment>
<feature type="coiled-coil region" evidence="3">
    <location>
        <begin position="129"/>
        <end position="156"/>
    </location>
</feature>